<protein>
    <submittedName>
        <fullName evidence="8">MFS general substrate transporter</fullName>
    </submittedName>
</protein>
<feature type="compositionally biased region" description="Polar residues" evidence="5">
    <location>
        <begin position="286"/>
        <end position="297"/>
    </location>
</feature>
<dbReference type="InterPro" id="IPR011701">
    <property type="entry name" value="MFS"/>
</dbReference>
<evidence type="ECO:0000256" key="2">
    <source>
        <dbReference type="ARBA" id="ARBA00022692"/>
    </source>
</evidence>
<evidence type="ECO:0000256" key="3">
    <source>
        <dbReference type="ARBA" id="ARBA00022989"/>
    </source>
</evidence>
<organism evidence="8 9">
    <name type="scientific">Ascobolus immersus RN42</name>
    <dbReference type="NCBI Taxonomy" id="1160509"/>
    <lineage>
        <taxon>Eukaryota</taxon>
        <taxon>Fungi</taxon>
        <taxon>Dikarya</taxon>
        <taxon>Ascomycota</taxon>
        <taxon>Pezizomycotina</taxon>
        <taxon>Pezizomycetes</taxon>
        <taxon>Pezizales</taxon>
        <taxon>Ascobolaceae</taxon>
        <taxon>Ascobolus</taxon>
    </lineage>
</organism>
<feature type="transmembrane region" description="Helical" evidence="6">
    <location>
        <begin position="200"/>
        <end position="218"/>
    </location>
</feature>
<feature type="transmembrane region" description="Helical" evidence="6">
    <location>
        <begin position="513"/>
        <end position="535"/>
    </location>
</feature>
<feature type="transmembrane region" description="Helical" evidence="6">
    <location>
        <begin position="446"/>
        <end position="470"/>
    </location>
</feature>
<keyword evidence="4 6" id="KW-0472">Membrane</keyword>
<comment type="subcellular location">
    <subcellularLocation>
        <location evidence="1">Membrane</location>
        <topology evidence="1">Multi-pass membrane protein</topology>
    </subcellularLocation>
</comment>
<dbReference type="PANTHER" id="PTHR23502:SF4">
    <property type="entry name" value="MAJOR FACILITATOR SUPERFAMILY (MFS) PROFILE DOMAIN-CONTAINING PROTEIN-RELATED"/>
    <property type="match status" value="1"/>
</dbReference>
<evidence type="ECO:0000313" key="9">
    <source>
        <dbReference type="Proteomes" id="UP000275078"/>
    </source>
</evidence>
<dbReference type="GO" id="GO:0005886">
    <property type="term" value="C:plasma membrane"/>
    <property type="evidence" value="ECO:0007669"/>
    <property type="project" value="TreeGrafter"/>
</dbReference>
<accession>A0A3N4IK81</accession>
<feature type="compositionally biased region" description="Basic and acidic residues" evidence="5">
    <location>
        <begin position="271"/>
        <end position="281"/>
    </location>
</feature>
<evidence type="ECO:0000256" key="5">
    <source>
        <dbReference type="SAM" id="MobiDB-lite"/>
    </source>
</evidence>
<dbReference type="Gene3D" id="1.20.1250.20">
    <property type="entry name" value="MFS general substrate transporter like domains"/>
    <property type="match status" value="1"/>
</dbReference>
<evidence type="ECO:0000256" key="6">
    <source>
        <dbReference type="SAM" id="Phobius"/>
    </source>
</evidence>
<dbReference type="InterPro" id="IPR020846">
    <property type="entry name" value="MFS_dom"/>
</dbReference>
<keyword evidence="3 6" id="KW-1133">Transmembrane helix</keyword>
<proteinExistence type="predicted"/>
<feature type="domain" description="Major facilitator superfamily (MFS) profile" evidence="7">
    <location>
        <begin position="70"/>
        <end position="551"/>
    </location>
</feature>
<feature type="transmembrane region" description="Helical" evidence="6">
    <location>
        <begin position="136"/>
        <end position="153"/>
    </location>
</feature>
<keyword evidence="2 6" id="KW-0812">Transmembrane</keyword>
<gene>
    <name evidence="8" type="ORF">BJ508DRAFT_411231</name>
</gene>
<dbReference type="Pfam" id="PF07690">
    <property type="entry name" value="MFS_1"/>
    <property type="match status" value="1"/>
</dbReference>
<dbReference type="PANTHER" id="PTHR23502">
    <property type="entry name" value="MAJOR FACILITATOR SUPERFAMILY"/>
    <property type="match status" value="1"/>
</dbReference>
<dbReference type="OrthoDB" id="2585655at2759"/>
<feature type="transmembrane region" description="Helical" evidence="6">
    <location>
        <begin position="110"/>
        <end position="129"/>
    </location>
</feature>
<dbReference type="GO" id="GO:0022857">
    <property type="term" value="F:transmembrane transporter activity"/>
    <property type="evidence" value="ECO:0007669"/>
    <property type="project" value="InterPro"/>
</dbReference>
<feature type="transmembrane region" description="Helical" evidence="6">
    <location>
        <begin position="375"/>
        <end position="398"/>
    </location>
</feature>
<dbReference type="PROSITE" id="PS50850">
    <property type="entry name" value="MFS"/>
    <property type="match status" value="1"/>
</dbReference>
<dbReference type="SUPFAM" id="SSF103473">
    <property type="entry name" value="MFS general substrate transporter"/>
    <property type="match status" value="1"/>
</dbReference>
<feature type="transmembrane region" description="Helical" evidence="6">
    <location>
        <begin position="482"/>
        <end position="501"/>
    </location>
</feature>
<feature type="transmembrane region" description="Helical" evidence="6">
    <location>
        <begin position="69"/>
        <end position="90"/>
    </location>
</feature>
<feature type="transmembrane region" description="Helical" evidence="6">
    <location>
        <begin position="419"/>
        <end position="440"/>
    </location>
</feature>
<dbReference type="InterPro" id="IPR036259">
    <property type="entry name" value="MFS_trans_sf"/>
</dbReference>
<feature type="region of interest" description="Disordered" evidence="5">
    <location>
        <begin position="264"/>
        <end position="300"/>
    </location>
</feature>
<reference evidence="8 9" key="1">
    <citation type="journal article" date="2018" name="Nat. Ecol. Evol.">
        <title>Pezizomycetes genomes reveal the molecular basis of ectomycorrhizal truffle lifestyle.</title>
        <authorList>
            <person name="Murat C."/>
            <person name="Payen T."/>
            <person name="Noel B."/>
            <person name="Kuo A."/>
            <person name="Morin E."/>
            <person name="Chen J."/>
            <person name="Kohler A."/>
            <person name="Krizsan K."/>
            <person name="Balestrini R."/>
            <person name="Da Silva C."/>
            <person name="Montanini B."/>
            <person name="Hainaut M."/>
            <person name="Levati E."/>
            <person name="Barry K.W."/>
            <person name="Belfiori B."/>
            <person name="Cichocki N."/>
            <person name="Clum A."/>
            <person name="Dockter R.B."/>
            <person name="Fauchery L."/>
            <person name="Guy J."/>
            <person name="Iotti M."/>
            <person name="Le Tacon F."/>
            <person name="Lindquist E.A."/>
            <person name="Lipzen A."/>
            <person name="Malagnac F."/>
            <person name="Mello A."/>
            <person name="Molinier V."/>
            <person name="Miyauchi S."/>
            <person name="Poulain J."/>
            <person name="Riccioni C."/>
            <person name="Rubini A."/>
            <person name="Sitrit Y."/>
            <person name="Splivallo R."/>
            <person name="Traeger S."/>
            <person name="Wang M."/>
            <person name="Zifcakova L."/>
            <person name="Wipf D."/>
            <person name="Zambonelli A."/>
            <person name="Paolocci F."/>
            <person name="Nowrousian M."/>
            <person name="Ottonello S."/>
            <person name="Baldrian P."/>
            <person name="Spatafora J.W."/>
            <person name="Henrissat B."/>
            <person name="Nagy L.G."/>
            <person name="Aury J.M."/>
            <person name="Wincker P."/>
            <person name="Grigoriev I.V."/>
            <person name="Bonfante P."/>
            <person name="Martin F.M."/>
        </authorList>
    </citation>
    <scope>NUCLEOTIDE SEQUENCE [LARGE SCALE GENOMIC DNA]</scope>
    <source>
        <strain evidence="8 9">RN42</strain>
    </source>
</reference>
<feature type="transmembrane region" description="Helical" evidence="6">
    <location>
        <begin position="224"/>
        <end position="244"/>
    </location>
</feature>
<dbReference type="Proteomes" id="UP000275078">
    <property type="component" value="Unassembled WGS sequence"/>
</dbReference>
<evidence type="ECO:0000313" key="8">
    <source>
        <dbReference type="EMBL" id="RPA86555.1"/>
    </source>
</evidence>
<dbReference type="AlphaFoldDB" id="A0A3N4IK81"/>
<keyword evidence="9" id="KW-1185">Reference proteome</keyword>
<sequence length="551" mass="59927">MPLGVLEDTKLGGKVPGTVAINELASTAQTFFTVGKKTGKGRHANIVLAPQPSNDPNDPLNWPRWRKELAMYILTGITVVIGCVWIMLSPGQGVIAEEFDVSLTEVSKSTGAHILVIGFSSFFTSASATKFGKRPVFIVCAIILLITNIWGAFAKSWASLFAARAIMGVGVAPFETIVTAWVADVFFVHERATRNSIWNMALSCGSSLGAVVGGYIIQYMSWRWTFGFCAISMGVLTPALILFVPESVYERGVEFETDLVAAAASEQGSETGDKLKEKVEPDVTEGATSTSPSTSVHGQPVPEPKTFGQLITPCDGIKSRDNFFKLLLRPVKMGIYPSVIWAYLTYSCAVTWLALFGVTQAQIFSQAPYNFSAGAIGLTSLGGCITAILGSLTAGPLCDWIALKMAAWNNGIYEPEFRLPLIIPGTVFTITGLWGFGLAVDAKTPWPVPVVLNGINFLGLIWTAIPVYGYIIDSHRQHAAHAFVMVNLVKAVASYVLTFHANTWYEQQGPKNMFFTVGGVQLFGQLTTIVVYIFGKRMRSFVERKQWLKNI</sequence>
<feature type="transmembrane region" description="Helical" evidence="6">
    <location>
        <begin position="165"/>
        <end position="188"/>
    </location>
</feature>
<evidence type="ECO:0000256" key="4">
    <source>
        <dbReference type="ARBA" id="ARBA00023136"/>
    </source>
</evidence>
<evidence type="ECO:0000259" key="7">
    <source>
        <dbReference type="PROSITE" id="PS50850"/>
    </source>
</evidence>
<feature type="transmembrane region" description="Helical" evidence="6">
    <location>
        <begin position="335"/>
        <end position="355"/>
    </location>
</feature>
<dbReference type="EMBL" id="ML119649">
    <property type="protein sequence ID" value="RPA86555.1"/>
    <property type="molecule type" value="Genomic_DNA"/>
</dbReference>
<dbReference type="STRING" id="1160509.A0A3N4IK81"/>
<name>A0A3N4IK81_ASCIM</name>
<evidence type="ECO:0000256" key="1">
    <source>
        <dbReference type="ARBA" id="ARBA00004141"/>
    </source>
</evidence>